<evidence type="ECO:0000256" key="3">
    <source>
        <dbReference type="ARBA" id="ARBA00012584"/>
    </source>
</evidence>
<evidence type="ECO:0000256" key="5">
    <source>
        <dbReference type="ARBA" id="ARBA00022679"/>
    </source>
</evidence>
<dbReference type="SUPFAM" id="SSF55821">
    <property type="entry name" value="YrdC/RibB"/>
    <property type="match status" value="1"/>
</dbReference>
<protein>
    <recommendedName>
        <fullName evidence="10">L-threonylcarbamoyladenylate synthase</fullName>
        <ecNumber evidence="3">2.7.7.87</ecNumber>
    </recommendedName>
    <alternativeName>
        <fullName evidence="10">L-threonylcarbamoyladenylate synthase</fullName>
    </alternativeName>
</protein>
<keyword evidence="7" id="KW-0548">Nucleotidyltransferase</keyword>
<dbReference type="Pfam" id="PF01300">
    <property type="entry name" value="Sua5_yciO_yrdC"/>
    <property type="match status" value="1"/>
</dbReference>
<reference evidence="13 14" key="1">
    <citation type="submission" date="2021-03" db="EMBL/GenBank/DDBJ databases">
        <title>Sequencing the genomes of 1000 actinobacteria strains.</title>
        <authorList>
            <person name="Klenk H.-P."/>
        </authorList>
    </citation>
    <scope>NUCLEOTIDE SEQUENCE [LARGE SCALE GENOMIC DNA]</scope>
    <source>
        <strain evidence="13 14">DSM 24221</strain>
    </source>
</reference>
<comment type="similarity">
    <text evidence="2">Belongs to the SUA5 family.</text>
</comment>
<dbReference type="Gene3D" id="3.90.870.10">
    <property type="entry name" value="DHBP synthase"/>
    <property type="match status" value="1"/>
</dbReference>
<organism evidence="13 14">
    <name type="scientific">Microbacterium amylolyticum</name>
    <dbReference type="NCBI Taxonomy" id="936337"/>
    <lineage>
        <taxon>Bacteria</taxon>
        <taxon>Bacillati</taxon>
        <taxon>Actinomycetota</taxon>
        <taxon>Actinomycetes</taxon>
        <taxon>Micrococcales</taxon>
        <taxon>Microbacteriaceae</taxon>
        <taxon>Microbacterium</taxon>
    </lineage>
</organism>
<evidence type="ECO:0000256" key="10">
    <source>
        <dbReference type="ARBA" id="ARBA00029774"/>
    </source>
</evidence>
<dbReference type="InterPro" id="IPR050156">
    <property type="entry name" value="TC-AMP_synthase_SUA5"/>
</dbReference>
<comment type="caution">
    <text evidence="13">The sequence shown here is derived from an EMBL/GenBank/DDBJ whole genome shotgun (WGS) entry which is preliminary data.</text>
</comment>
<dbReference type="PANTHER" id="PTHR17490">
    <property type="entry name" value="SUA5"/>
    <property type="match status" value="1"/>
</dbReference>
<dbReference type="PANTHER" id="PTHR17490:SF16">
    <property type="entry name" value="THREONYLCARBAMOYL-AMP SYNTHASE"/>
    <property type="match status" value="1"/>
</dbReference>
<evidence type="ECO:0000256" key="9">
    <source>
        <dbReference type="ARBA" id="ARBA00022840"/>
    </source>
</evidence>
<evidence type="ECO:0000256" key="1">
    <source>
        <dbReference type="ARBA" id="ARBA00004496"/>
    </source>
</evidence>
<dbReference type="EMBL" id="JAGIOL010000001">
    <property type="protein sequence ID" value="MBP2436247.1"/>
    <property type="molecule type" value="Genomic_DNA"/>
</dbReference>
<keyword evidence="4" id="KW-0963">Cytoplasm</keyword>
<dbReference type="NCBIfam" id="TIGR00057">
    <property type="entry name" value="L-threonylcarbamoyladenylate synthase"/>
    <property type="match status" value="1"/>
</dbReference>
<dbReference type="InterPro" id="IPR006070">
    <property type="entry name" value="Sua5-like_dom"/>
</dbReference>
<comment type="catalytic activity">
    <reaction evidence="11">
        <text>L-threonine + hydrogencarbonate + ATP = L-threonylcarbamoyladenylate + diphosphate + H2O</text>
        <dbReference type="Rhea" id="RHEA:36407"/>
        <dbReference type="ChEBI" id="CHEBI:15377"/>
        <dbReference type="ChEBI" id="CHEBI:17544"/>
        <dbReference type="ChEBI" id="CHEBI:30616"/>
        <dbReference type="ChEBI" id="CHEBI:33019"/>
        <dbReference type="ChEBI" id="CHEBI:57926"/>
        <dbReference type="ChEBI" id="CHEBI:73682"/>
        <dbReference type="EC" id="2.7.7.87"/>
    </reaction>
</comment>
<keyword evidence="6" id="KW-0819">tRNA processing</keyword>
<dbReference type="EC" id="2.7.7.87" evidence="3"/>
<evidence type="ECO:0000256" key="6">
    <source>
        <dbReference type="ARBA" id="ARBA00022694"/>
    </source>
</evidence>
<dbReference type="InterPro" id="IPR017945">
    <property type="entry name" value="DHBP_synth_RibB-like_a/b_dom"/>
</dbReference>
<evidence type="ECO:0000313" key="14">
    <source>
        <dbReference type="Proteomes" id="UP001519362"/>
    </source>
</evidence>
<keyword evidence="14" id="KW-1185">Reference proteome</keyword>
<evidence type="ECO:0000259" key="12">
    <source>
        <dbReference type="PROSITE" id="PS51163"/>
    </source>
</evidence>
<evidence type="ECO:0000256" key="2">
    <source>
        <dbReference type="ARBA" id="ARBA00007663"/>
    </source>
</evidence>
<evidence type="ECO:0000256" key="8">
    <source>
        <dbReference type="ARBA" id="ARBA00022741"/>
    </source>
</evidence>
<sequence length="229" mass="24283">MMSPVFDCRDREQMLAGMRQARQAIARGEVIVLPTDTVYGVAADAFSHDAVRGLLTVKGRSRQQPPPVLVGSAQALPALVEQVPEAVERLVERFWPGALTIVLPAQPALTWDLGETRGTVAVRQPDHPITLELLAETGPLAVSSANLTGKPAATDASSARRMLGDSVSLYLEDGPVKTGVASTIIDATSLVPGRGEPAVRVLRLGAISRGELREVLGDLLEDDPEEATP</sequence>
<feature type="domain" description="YrdC-like" evidence="12">
    <location>
        <begin position="15"/>
        <end position="207"/>
    </location>
</feature>
<accession>A0ABS4ZG94</accession>
<keyword evidence="5" id="KW-0808">Transferase</keyword>
<name>A0ABS4ZG94_9MICO</name>
<evidence type="ECO:0000256" key="7">
    <source>
        <dbReference type="ARBA" id="ARBA00022695"/>
    </source>
</evidence>
<gene>
    <name evidence="13" type="ORF">JOF34_000833</name>
</gene>
<keyword evidence="8" id="KW-0547">Nucleotide-binding</keyword>
<evidence type="ECO:0000256" key="11">
    <source>
        <dbReference type="ARBA" id="ARBA00048366"/>
    </source>
</evidence>
<evidence type="ECO:0000256" key="4">
    <source>
        <dbReference type="ARBA" id="ARBA00022490"/>
    </source>
</evidence>
<evidence type="ECO:0000313" key="13">
    <source>
        <dbReference type="EMBL" id="MBP2436247.1"/>
    </source>
</evidence>
<proteinExistence type="inferred from homology"/>
<dbReference type="Proteomes" id="UP001519362">
    <property type="component" value="Unassembled WGS sequence"/>
</dbReference>
<dbReference type="PROSITE" id="PS51163">
    <property type="entry name" value="YRDC"/>
    <property type="match status" value="1"/>
</dbReference>
<keyword evidence="9" id="KW-0067">ATP-binding</keyword>
<comment type="subcellular location">
    <subcellularLocation>
        <location evidence="1">Cytoplasm</location>
    </subcellularLocation>
</comment>